<dbReference type="InterPro" id="IPR051702">
    <property type="entry name" value="SH3_domain_YSC84-like"/>
</dbReference>
<feature type="domain" description="Ysc84 actin-binding" evidence="2">
    <location>
        <begin position="88"/>
        <end position="181"/>
    </location>
</feature>
<name>A0A2P8QZ41_9BACT</name>
<dbReference type="CDD" id="cd11524">
    <property type="entry name" value="SYLF"/>
    <property type="match status" value="1"/>
</dbReference>
<dbReference type="Proteomes" id="UP000240535">
    <property type="component" value="Unassembled WGS sequence"/>
</dbReference>
<dbReference type="AlphaFoldDB" id="A0A2P8QZ41"/>
<reference evidence="4" key="1">
    <citation type="submission" date="2017-10" db="EMBL/GenBank/DDBJ databases">
        <title>Campylobacter species from seals.</title>
        <authorList>
            <person name="Gilbert M.J."/>
            <person name="Zomer A.L."/>
            <person name="Timmerman A.J."/>
            <person name="Duim B."/>
            <person name="Wagenaar J.A."/>
        </authorList>
    </citation>
    <scope>NUCLEOTIDE SEQUENCE [LARGE SCALE GENOMIC DNA]</scope>
    <source>
        <strain evidence="4">17S00004-5</strain>
    </source>
</reference>
<accession>A0A2P8QZ41</accession>
<organism evidence="3 4">
    <name type="scientific">Campylobacter blaseri</name>
    <dbReference type="NCBI Taxonomy" id="2042961"/>
    <lineage>
        <taxon>Bacteria</taxon>
        <taxon>Pseudomonadati</taxon>
        <taxon>Campylobacterota</taxon>
        <taxon>Epsilonproteobacteria</taxon>
        <taxon>Campylobacterales</taxon>
        <taxon>Campylobacteraceae</taxon>
        <taxon>Campylobacter</taxon>
    </lineage>
</organism>
<evidence type="ECO:0000256" key="1">
    <source>
        <dbReference type="SAM" id="SignalP"/>
    </source>
</evidence>
<dbReference type="EMBL" id="PDHH01000007">
    <property type="protein sequence ID" value="PSM51516.1"/>
    <property type="molecule type" value="Genomic_DNA"/>
</dbReference>
<proteinExistence type="predicted"/>
<dbReference type="Pfam" id="PF04366">
    <property type="entry name" value="Ysc84"/>
    <property type="match status" value="1"/>
</dbReference>
<dbReference type="InterPro" id="IPR007461">
    <property type="entry name" value="Ysc84_actin-binding"/>
</dbReference>
<gene>
    <name evidence="3" type="ORF">CQ405_08100</name>
</gene>
<evidence type="ECO:0000313" key="4">
    <source>
        <dbReference type="Proteomes" id="UP000240535"/>
    </source>
</evidence>
<keyword evidence="1" id="KW-0732">Signal</keyword>
<dbReference type="OrthoDB" id="198978at2"/>
<dbReference type="PANTHER" id="PTHR15629">
    <property type="entry name" value="SH3YL1 PROTEIN"/>
    <property type="match status" value="1"/>
</dbReference>
<feature type="signal peptide" evidence="1">
    <location>
        <begin position="1"/>
        <end position="17"/>
    </location>
</feature>
<evidence type="ECO:0000313" key="3">
    <source>
        <dbReference type="EMBL" id="PSM51516.1"/>
    </source>
</evidence>
<keyword evidence="4" id="KW-1185">Reference proteome</keyword>
<dbReference type="GO" id="GO:0035091">
    <property type="term" value="F:phosphatidylinositol binding"/>
    <property type="evidence" value="ECO:0007669"/>
    <property type="project" value="TreeGrafter"/>
</dbReference>
<protein>
    <recommendedName>
        <fullName evidence="2">Ysc84 actin-binding domain-containing protein</fullName>
    </recommendedName>
</protein>
<evidence type="ECO:0000259" key="2">
    <source>
        <dbReference type="Pfam" id="PF04366"/>
    </source>
</evidence>
<feature type="chain" id="PRO_5015128149" description="Ysc84 actin-binding domain-containing protein" evidence="1">
    <location>
        <begin position="18"/>
        <end position="193"/>
    </location>
</feature>
<sequence>MKKILIALMLVFLNLHAKEEILIDSANAYTLTMQDVVIKNSLKDKSKAILIFPTVKKVGFVVGGMYGAGVAIVKNSPSWSVYKAEISNASIGFQIGYEDNYLVIYIMDDETLNKVSNSNLKIGVDATASIWEASASAGAVDVFNKNMYAYVNKKGVFAGASIGGSVLKIDLSSRYSNSYYGYSRLMNAIGKQY</sequence>
<comment type="caution">
    <text evidence="3">The sequence shown here is derived from an EMBL/GenBank/DDBJ whole genome shotgun (WGS) entry which is preliminary data.</text>
</comment>
<dbReference type="RefSeq" id="WP_106872509.1">
    <property type="nucleotide sequence ID" value="NZ_CP053841.1"/>
</dbReference>
<dbReference type="PANTHER" id="PTHR15629:SF2">
    <property type="entry name" value="SH3 DOMAIN-CONTAINING YSC84-LIKE PROTEIN 1"/>
    <property type="match status" value="1"/>
</dbReference>